<evidence type="ECO:0000313" key="1">
    <source>
        <dbReference type="EMBL" id="MPM98138.1"/>
    </source>
</evidence>
<proteinExistence type="predicted"/>
<gene>
    <name evidence="1" type="ORF">SDC9_145321</name>
</gene>
<sequence>MRLAQADDPVRTAVGSRIVHKALLLIHFSNGFKTLFVCNAQSIFTSFYLQPAQRFKVLSDIVQLFPDSAPGRFQFCLALLGHFEVVPPGFPAVIRGLVPCLATELPQLLNELLRVLTAIIHQAQISRILDVRRSNRRVHDQDTLVPAAALRRFVLVVRLVFVSRMRPFIHELVDLLQHLGGEPFAKVHHHGRIEQRFLAERLQAHQILRVGVLAQIGDCPFIRQVLLFLNE</sequence>
<name>A0A645EAI2_9ZZZZ</name>
<protein>
    <submittedName>
        <fullName evidence="1">Uncharacterized protein</fullName>
    </submittedName>
</protein>
<organism evidence="1">
    <name type="scientific">bioreactor metagenome</name>
    <dbReference type="NCBI Taxonomy" id="1076179"/>
    <lineage>
        <taxon>unclassified sequences</taxon>
        <taxon>metagenomes</taxon>
        <taxon>ecological metagenomes</taxon>
    </lineage>
</organism>
<dbReference type="EMBL" id="VSSQ01044327">
    <property type="protein sequence ID" value="MPM98138.1"/>
    <property type="molecule type" value="Genomic_DNA"/>
</dbReference>
<comment type="caution">
    <text evidence="1">The sequence shown here is derived from an EMBL/GenBank/DDBJ whole genome shotgun (WGS) entry which is preliminary data.</text>
</comment>
<dbReference type="AlphaFoldDB" id="A0A645EAI2"/>
<reference evidence="1" key="1">
    <citation type="submission" date="2019-08" db="EMBL/GenBank/DDBJ databases">
        <authorList>
            <person name="Kucharzyk K."/>
            <person name="Murdoch R.W."/>
            <person name="Higgins S."/>
            <person name="Loffler F."/>
        </authorList>
    </citation>
    <scope>NUCLEOTIDE SEQUENCE</scope>
</reference>
<accession>A0A645EAI2</accession>